<organism evidence="4 5">
    <name type="scientific">Paenibacillus thalictri</name>
    <dbReference type="NCBI Taxonomy" id="2527873"/>
    <lineage>
        <taxon>Bacteria</taxon>
        <taxon>Bacillati</taxon>
        <taxon>Bacillota</taxon>
        <taxon>Bacilli</taxon>
        <taxon>Bacillales</taxon>
        <taxon>Paenibacillaceae</taxon>
        <taxon>Paenibacillus</taxon>
    </lineage>
</organism>
<dbReference type="InterPro" id="IPR014044">
    <property type="entry name" value="CAP_dom"/>
</dbReference>
<dbReference type="CDD" id="cd05379">
    <property type="entry name" value="CAP_bacterial"/>
    <property type="match status" value="1"/>
</dbReference>
<sequence length="464" mass="50346">MKNHQPLFITALAVVTAMSVMLGAPSAPIEAAQHTPVRIAADDKASEGAARALQYLNEVRSKTGVPSLQVDNLLSKAANHHAAYLKTNSLTGHSEESGLPEFTGEGLSDRVKIAGFNTLNKGIWEDIAYGDIVPEHAIAQLIDAPLHRTSLIYPAMTLFGFGYNNHASVVNMASAGIAKAPVVYPYDGQTGVGIGFYGNENPNPLEGFGIAKSGYIISYVGDMASPNDVAASITDSSGHAVDFFKLKQSSVAWHLIPKEELQYNETYTVTVERKTWSFTTAQDKQTLEQQQTSWREMAKAEKEAEKQKELELERQKIMNSQDAPPRQFDETDVGIRINGKYVDVEPRAKVINGKTFIPLRGVFEKLGASVSWSPPPSGAISSTGESVPVTSLGYVRIMKDAKMVKLSIGENYATVGYKSVKLEDAPFILDDATYVPLRLAAEALGAEISWDATTMTASIIMLDQ</sequence>
<dbReference type="EMBL" id="SIRE01000024">
    <property type="protein sequence ID" value="TBL72423.1"/>
    <property type="molecule type" value="Genomic_DNA"/>
</dbReference>
<accession>A0A4Q9DHN9</accession>
<keyword evidence="5" id="KW-1185">Reference proteome</keyword>
<evidence type="ECO:0000259" key="3">
    <source>
        <dbReference type="Pfam" id="PF07833"/>
    </source>
</evidence>
<dbReference type="AlphaFoldDB" id="A0A4Q9DHN9"/>
<dbReference type="RefSeq" id="WP_131016991.1">
    <property type="nucleotide sequence ID" value="NZ_SIRE01000024.1"/>
</dbReference>
<dbReference type="InterPro" id="IPR036582">
    <property type="entry name" value="Mao_N_sf"/>
</dbReference>
<keyword evidence="1" id="KW-0732">Signal</keyword>
<feature type="chain" id="PRO_5038355966" evidence="1">
    <location>
        <begin position="27"/>
        <end position="464"/>
    </location>
</feature>
<dbReference type="Gene3D" id="3.40.33.10">
    <property type="entry name" value="CAP"/>
    <property type="match status" value="1"/>
</dbReference>
<dbReference type="PANTHER" id="PTHR31157">
    <property type="entry name" value="SCP DOMAIN-CONTAINING PROTEIN"/>
    <property type="match status" value="1"/>
</dbReference>
<proteinExistence type="predicted"/>
<dbReference type="SUPFAM" id="SSF55383">
    <property type="entry name" value="Copper amine oxidase, domain N"/>
    <property type="match status" value="2"/>
</dbReference>
<protein>
    <submittedName>
        <fullName evidence="4">Uncharacterized protein</fullName>
    </submittedName>
</protein>
<dbReference type="PANTHER" id="PTHR31157:SF1">
    <property type="entry name" value="SCP DOMAIN-CONTAINING PROTEIN"/>
    <property type="match status" value="1"/>
</dbReference>
<dbReference type="Pfam" id="PF00188">
    <property type="entry name" value="CAP"/>
    <property type="match status" value="1"/>
</dbReference>
<reference evidence="4 5" key="1">
    <citation type="submission" date="2019-02" db="EMBL/GenBank/DDBJ databases">
        <title>Paenibacillus sp. nov., isolated from surface-sterilized tissue of Thalictrum simplex L.</title>
        <authorList>
            <person name="Tuo L."/>
        </authorList>
    </citation>
    <scope>NUCLEOTIDE SEQUENCE [LARGE SCALE GENOMIC DNA]</scope>
    <source>
        <strain evidence="4 5">N2SHLJ1</strain>
    </source>
</reference>
<feature type="domain" description="SCP" evidence="2">
    <location>
        <begin position="53"/>
        <end position="168"/>
    </location>
</feature>
<comment type="caution">
    <text evidence="4">The sequence shown here is derived from an EMBL/GenBank/DDBJ whole genome shotgun (WGS) entry which is preliminary data.</text>
</comment>
<dbReference type="InterPro" id="IPR035940">
    <property type="entry name" value="CAP_sf"/>
</dbReference>
<dbReference type="SUPFAM" id="SSF55797">
    <property type="entry name" value="PR-1-like"/>
    <property type="match status" value="1"/>
</dbReference>
<dbReference type="OrthoDB" id="2079255at2"/>
<evidence type="ECO:0000313" key="5">
    <source>
        <dbReference type="Proteomes" id="UP000293142"/>
    </source>
</evidence>
<dbReference type="InterPro" id="IPR012854">
    <property type="entry name" value="Cu_amine_oxidase-like_N"/>
</dbReference>
<gene>
    <name evidence="4" type="ORF">EYB31_29000</name>
</gene>
<feature type="signal peptide" evidence="1">
    <location>
        <begin position="1"/>
        <end position="26"/>
    </location>
</feature>
<evidence type="ECO:0000313" key="4">
    <source>
        <dbReference type="EMBL" id="TBL72423.1"/>
    </source>
</evidence>
<evidence type="ECO:0000256" key="1">
    <source>
        <dbReference type="SAM" id="SignalP"/>
    </source>
</evidence>
<dbReference type="Gene3D" id="3.30.457.10">
    <property type="entry name" value="Copper amine oxidase-like, N-terminal domain"/>
    <property type="match status" value="1"/>
</dbReference>
<dbReference type="Proteomes" id="UP000293142">
    <property type="component" value="Unassembled WGS sequence"/>
</dbReference>
<evidence type="ECO:0000259" key="2">
    <source>
        <dbReference type="Pfam" id="PF00188"/>
    </source>
</evidence>
<feature type="domain" description="Copper amine oxidase-like N-terminal" evidence="3">
    <location>
        <begin position="337"/>
        <end position="459"/>
    </location>
</feature>
<dbReference type="Pfam" id="PF07833">
    <property type="entry name" value="Cu_amine_oxidN1"/>
    <property type="match status" value="1"/>
</dbReference>
<name>A0A4Q9DHN9_9BACL</name>